<dbReference type="EMBL" id="VCKW01000004">
    <property type="protein sequence ID" value="TMR07197.1"/>
    <property type="molecule type" value="Genomic_DNA"/>
</dbReference>
<dbReference type="InterPro" id="IPR013249">
    <property type="entry name" value="RNA_pol_sigma70_r4_t2"/>
</dbReference>
<dbReference type="CDD" id="cd06171">
    <property type="entry name" value="Sigma70_r4"/>
    <property type="match status" value="1"/>
</dbReference>
<gene>
    <name evidence="9" type="ORF">ETD83_01490</name>
</gene>
<dbReference type="GO" id="GO:0006352">
    <property type="term" value="P:DNA-templated transcription initiation"/>
    <property type="evidence" value="ECO:0007669"/>
    <property type="project" value="InterPro"/>
</dbReference>
<evidence type="ECO:0000256" key="5">
    <source>
        <dbReference type="ARBA" id="ARBA00023163"/>
    </source>
</evidence>
<dbReference type="InterPro" id="IPR007627">
    <property type="entry name" value="RNA_pol_sigma70_r2"/>
</dbReference>
<accession>A0A5C4JKF9</accession>
<dbReference type="SUPFAM" id="SSF88659">
    <property type="entry name" value="Sigma3 and sigma4 domains of RNA polymerase sigma factors"/>
    <property type="match status" value="1"/>
</dbReference>
<dbReference type="Gene3D" id="1.10.10.10">
    <property type="entry name" value="Winged helix-like DNA-binding domain superfamily/Winged helix DNA-binding domain"/>
    <property type="match status" value="1"/>
</dbReference>
<evidence type="ECO:0000256" key="2">
    <source>
        <dbReference type="ARBA" id="ARBA00023015"/>
    </source>
</evidence>
<dbReference type="Proteomes" id="UP000309174">
    <property type="component" value="Unassembled WGS sequence"/>
</dbReference>
<comment type="caution">
    <text evidence="9">The sequence shown here is derived from an EMBL/GenBank/DDBJ whole genome shotgun (WGS) entry which is preliminary data.</text>
</comment>
<reference evidence="9 10" key="1">
    <citation type="submission" date="2019-05" db="EMBL/GenBank/DDBJ databases">
        <title>Draft genome sequence of Actinomadura sp. 14C53.</title>
        <authorList>
            <person name="Saricaoglu S."/>
            <person name="Isik K."/>
        </authorList>
    </citation>
    <scope>NUCLEOTIDE SEQUENCE [LARGE SCALE GENOMIC DNA]</scope>
    <source>
        <strain evidence="9 10">14C53</strain>
    </source>
</reference>
<evidence type="ECO:0000256" key="4">
    <source>
        <dbReference type="ARBA" id="ARBA00023125"/>
    </source>
</evidence>
<feature type="non-terminal residue" evidence="9">
    <location>
        <position position="264"/>
    </location>
</feature>
<dbReference type="GO" id="GO:0016987">
    <property type="term" value="F:sigma factor activity"/>
    <property type="evidence" value="ECO:0007669"/>
    <property type="project" value="UniProtKB-KW"/>
</dbReference>
<dbReference type="Pfam" id="PF04542">
    <property type="entry name" value="Sigma70_r2"/>
    <property type="match status" value="1"/>
</dbReference>
<dbReference type="InterPro" id="IPR013325">
    <property type="entry name" value="RNA_pol_sigma_r2"/>
</dbReference>
<dbReference type="PANTHER" id="PTHR43133:SF8">
    <property type="entry name" value="RNA POLYMERASE SIGMA FACTOR HI_1459-RELATED"/>
    <property type="match status" value="1"/>
</dbReference>
<dbReference type="GO" id="GO:0003677">
    <property type="term" value="F:DNA binding"/>
    <property type="evidence" value="ECO:0007669"/>
    <property type="project" value="UniProtKB-KW"/>
</dbReference>
<keyword evidence="4" id="KW-0238">DNA-binding</keyword>
<comment type="similarity">
    <text evidence="1">Belongs to the sigma-70 factor family. ECF subfamily.</text>
</comment>
<dbReference type="InterPro" id="IPR013324">
    <property type="entry name" value="RNA_pol_sigma_r3/r4-like"/>
</dbReference>
<dbReference type="Gene3D" id="1.10.1740.10">
    <property type="match status" value="1"/>
</dbReference>
<sequence>MPPGPSGPGSGSRRRGPRTIVALGVAGAVLASTGVAAAGGGVVDRPVAAPAPNTAGVADDPETPGGPDTDAAAGTAADEVAARVVAALARDLDTGFEALYEAYRGAVFSTALRLCGRWAEAEDLSAEAFLRAYRALCGYGPDRIAELRPRAWLLTILTNVWRNGLRSAARRPPPGPPIEDAPDLPDPGEGVEDAAARHETGRELAGLLAELPHAQRAAVVLRHVTDLPVAEISAVLGVPEGTVKSHISRGLARLRRLRAGHDPG</sequence>
<feature type="compositionally biased region" description="Low complexity" evidence="6">
    <location>
        <begin position="63"/>
        <end position="73"/>
    </location>
</feature>
<feature type="region of interest" description="Disordered" evidence="6">
    <location>
        <begin position="166"/>
        <end position="192"/>
    </location>
</feature>
<dbReference type="PANTHER" id="PTHR43133">
    <property type="entry name" value="RNA POLYMERASE ECF-TYPE SIGMA FACTO"/>
    <property type="match status" value="1"/>
</dbReference>
<dbReference type="InterPro" id="IPR014284">
    <property type="entry name" value="RNA_pol_sigma-70_dom"/>
</dbReference>
<evidence type="ECO:0000259" key="8">
    <source>
        <dbReference type="Pfam" id="PF08281"/>
    </source>
</evidence>
<dbReference type="Pfam" id="PF08281">
    <property type="entry name" value="Sigma70_r4_2"/>
    <property type="match status" value="1"/>
</dbReference>
<name>A0A5C4JKF9_9ACTN</name>
<proteinExistence type="inferred from homology"/>
<keyword evidence="2" id="KW-0805">Transcription regulation</keyword>
<dbReference type="InterPro" id="IPR039425">
    <property type="entry name" value="RNA_pol_sigma-70-like"/>
</dbReference>
<dbReference type="NCBIfam" id="TIGR02937">
    <property type="entry name" value="sigma70-ECF"/>
    <property type="match status" value="1"/>
</dbReference>
<dbReference type="SUPFAM" id="SSF88946">
    <property type="entry name" value="Sigma2 domain of RNA polymerase sigma factors"/>
    <property type="match status" value="1"/>
</dbReference>
<evidence type="ECO:0000256" key="3">
    <source>
        <dbReference type="ARBA" id="ARBA00023082"/>
    </source>
</evidence>
<keyword evidence="10" id="KW-1185">Reference proteome</keyword>
<evidence type="ECO:0000313" key="10">
    <source>
        <dbReference type="Proteomes" id="UP000309174"/>
    </source>
</evidence>
<feature type="region of interest" description="Disordered" evidence="6">
    <location>
        <begin position="50"/>
        <end position="73"/>
    </location>
</feature>
<evidence type="ECO:0000259" key="7">
    <source>
        <dbReference type="Pfam" id="PF04542"/>
    </source>
</evidence>
<keyword evidence="3" id="KW-0731">Sigma factor</keyword>
<protein>
    <submittedName>
        <fullName evidence="9">RNA polymerase sigma factor</fullName>
    </submittedName>
</protein>
<feature type="domain" description="RNA polymerase sigma factor 70 region 4 type 2" evidence="8">
    <location>
        <begin position="203"/>
        <end position="254"/>
    </location>
</feature>
<feature type="domain" description="RNA polymerase sigma-70 region 2" evidence="7">
    <location>
        <begin position="99"/>
        <end position="171"/>
    </location>
</feature>
<dbReference type="InterPro" id="IPR036388">
    <property type="entry name" value="WH-like_DNA-bd_sf"/>
</dbReference>
<keyword evidence="5" id="KW-0804">Transcription</keyword>
<evidence type="ECO:0000256" key="6">
    <source>
        <dbReference type="SAM" id="MobiDB-lite"/>
    </source>
</evidence>
<dbReference type="AlphaFoldDB" id="A0A5C4JKF9"/>
<evidence type="ECO:0000313" key="9">
    <source>
        <dbReference type="EMBL" id="TMR07197.1"/>
    </source>
</evidence>
<dbReference type="OrthoDB" id="5518337at2"/>
<evidence type="ECO:0000256" key="1">
    <source>
        <dbReference type="ARBA" id="ARBA00010641"/>
    </source>
</evidence>
<organism evidence="9 10">
    <name type="scientific">Actinomadura soli</name>
    <dbReference type="NCBI Taxonomy" id="2508997"/>
    <lineage>
        <taxon>Bacteria</taxon>
        <taxon>Bacillati</taxon>
        <taxon>Actinomycetota</taxon>
        <taxon>Actinomycetes</taxon>
        <taxon>Streptosporangiales</taxon>
        <taxon>Thermomonosporaceae</taxon>
        <taxon>Actinomadura</taxon>
    </lineage>
</organism>